<keyword evidence="1" id="KW-0472">Membrane</keyword>
<evidence type="ECO:0000256" key="1">
    <source>
        <dbReference type="SAM" id="Phobius"/>
    </source>
</evidence>
<name>A0A975IPN8_9MICO</name>
<dbReference type="Proteomes" id="UP000671914">
    <property type="component" value="Chromosome"/>
</dbReference>
<dbReference type="AlphaFoldDB" id="A0A975IPN8"/>
<evidence type="ECO:0000313" key="3">
    <source>
        <dbReference type="Proteomes" id="UP000671914"/>
    </source>
</evidence>
<keyword evidence="3" id="KW-1185">Reference proteome</keyword>
<feature type="transmembrane region" description="Helical" evidence="1">
    <location>
        <begin position="158"/>
        <end position="178"/>
    </location>
</feature>
<feature type="transmembrane region" description="Helical" evidence="1">
    <location>
        <begin position="127"/>
        <end position="146"/>
    </location>
</feature>
<dbReference type="KEGG" id="aarc:G127AT_06410"/>
<protein>
    <recommendedName>
        <fullName evidence="4">VIT family protein</fullName>
    </recommendedName>
</protein>
<feature type="transmembrane region" description="Helical" evidence="1">
    <location>
        <begin position="53"/>
        <end position="76"/>
    </location>
</feature>
<sequence>MGASDEPPRAADAVRALGPIEPFARAYRSESAVYGVILVSALIAVHGEDDSDLEVLLFTVGTVGVLWVAHVFAGAVAREHERRATFRGVMRALRAAAADSVGLLVAMIVPTLLLLTGVLGILGEDLAYDLALWAGVAVLAIIGFTGAAHRGRPWWARLLAAAVTASLGLIVMLLSAIVH</sequence>
<reference evidence="2" key="1">
    <citation type="submission" date="2021-03" db="EMBL/GenBank/DDBJ databases">
        <title>Agromyces archimandritus sp. nov., isolated from the cockroach Archimandrita tessellata.</title>
        <authorList>
            <person name="Guzman J."/>
            <person name="Ortuzar M."/>
            <person name="Poehlein A."/>
            <person name="Daniel R."/>
            <person name="Trujillo M."/>
            <person name="Vilcinskas A."/>
        </authorList>
    </citation>
    <scope>NUCLEOTIDE SEQUENCE</scope>
    <source>
        <strain evidence="2">G127AT</strain>
    </source>
</reference>
<proteinExistence type="predicted"/>
<organism evidence="2 3">
    <name type="scientific">Agromyces archimandritae</name>
    <dbReference type="NCBI Taxonomy" id="2781962"/>
    <lineage>
        <taxon>Bacteria</taxon>
        <taxon>Bacillati</taxon>
        <taxon>Actinomycetota</taxon>
        <taxon>Actinomycetes</taxon>
        <taxon>Micrococcales</taxon>
        <taxon>Microbacteriaceae</taxon>
        <taxon>Agromyces</taxon>
    </lineage>
</organism>
<keyword evidence="1" id="KW-0812">Transmembrane</keyword>
<gene>
    <name evidence="2" type="ORF">G127AT_06410</name>
</gene>
<dbReference type="EMBL" id="CP071696">
    <property type="protein sequence ID" value="QTX05828.1"/>
    <property type="molecule type" value="Genomic_DNA"/>
</dbReference>
<dbReference type="RefSeq" id="WP_210901179.1">
    <property type="nucleotide sequence ID" value="NZ_CP071696.1"/>
</dbReference>
<accession>A0A975IPN8</accession>
<evidence type="ECO:0000313" key="2">
    <source>
        <dbReference type="EMBL" id="QTX05828.1"/>
    </source>
</evidence>
<evidence type="ECO:0008006" key="4">
    <source>
        <dbReference type="Google" id="ProtNLM"/>
    </source>
</evidence>
<feature type="transmembrane region" description="Helical" evidence="1">
    <location>
        <begin position="97"/>
        <end position="121"/>
    </location>
</feature>
<keyword evidence="1" id="KW-1133">Transmembrane helix</keyword>